<evidence type="ECO:0000313" key="1">
    <source>
        <dbReference type="EMBL" id="SIO18369.1"/>
    </source>
</evidence>
<reference evidence="2" key="1">
    <citation type="submission" date="2016-11" db="EMBL/GenBank/DDBJ databases">
        <authorList>
            <person name="Varghese N."/>
            <person name="Submissions S."/>
        </authorList>
    </citation>
    <scope>NUCLEOTIDE SEQUENCE [LARGE SCALE GENOMIC DNA]</scope>
    <source>
        <strain evidence="2">DSM 29440</strain>
    </source>
</reference>
<keyword evidence="2" id="KW-1185">Reference proteome</keyword>
<dbReference type="OrthoDB" id="9794948at2"/>
<evidence type="ECO:0000313" key="2">
    <source>
        <dbReference type="Proteomes" id="UP000184932"/>
    </source>
</evidence>
<dbReference type="AlphaFoldDB" id="A0A1N6HF95"/>
<proteinExistence type="predicted"/>
<dbReference type="InterPro" id="IPR007396">
    <property type="entry name" value="TR_PAI2-type"/>
</dbReference>
<dbReference type="InterPro" id="IPR012349">
    <property type="entry name" value="Split_barrel_FMN-bd"/>
</dbReference>
<dbReference type="Proteomes" id="UP000184932">
    <property type="component" value="Unassembled WGS sequence"/>
</dbReference>
<dbReference type="Gene3D" id="2.30.110.10">
    <property type="entry name" value="Electron Transport, Fmn-binding Protein, Chain A"/>
    <property type="match status" value="1"/>
</dbReference>
<dbReference type="Pfam" id="PF04299">
    <property type="entry name" value="FMN_bind_2"/>
    <property type="match status" value="1"/>
</dbReference>
<protein>
    <submittedName>
        <fullName evidence="1">Negative transcriptional regulator, PaiB family</fullName>
    </submittedName>
</protein>
<dbReference type="SUPFAM" id="SSF50475">
    <property type="entry name" value="FMN-binding split barrel"/>
    <property type="match status" value="1"/>
</dbReference>
<dbReference type="PANTHER" id="PTHR35802">
    <property type="entry name" value="PROTEASE SYNTHASE AND SPORULATION PROTEIN PAI 2"/>
    <property type="match status" value="1"/>
</dbReference>
<sequence length="205" mass="22537">MHPNPIYRDAPTAQSLAFAAERGFGTLCANGEALPLTAHVPFALDEATGEATLHLMRSNPLARACTAPLPARLSVMGPDSYISPDWYEMDHQVPTWNYVAVQLDGTLHPMPDDALRGVLDTLSETFEQRLLPKAPWTADKMPPDTLARLMRMIVPFRFTVEKVESTWKLSQNKPAENRQAAARQVKGYGIGQEVALLAALMLGAE</sequence>
<dbReference type="PANTHER" id="PTHR35802:SF1">
    <property type="entry name" value="PROTEASE SYNTHASE AND SPORULATION PROTEIN PAI 2"/>
    <property type="match status" value="1"/>
</dbReference>
<dbReference type="RefSeq" id="WP_074257234.1">
    <property type="nucleotide sequence ID" value="NZ_FSRL01000001.1"/>
</dbReference>
<gene>
    <name evidence="1" type="ORF">SAMN05444002_3320</name>
</gene>
<dbReference type="STRING" id="1217970.SAMN05444002_3320"/>
<accession>A0A1N6HF95</accession>
<dbReference type="EMBL" id="FSRL01000001">
    <property type="protein sequence ID" value="SIO18369.1"/>
    <property type="molecule type" value="Genomic_DNA"/>
</dbReference>
<name>A0A1N6HF95_9RHOB</name>
<organism evidence="1 2">
    <name type="scientific">Vannielia litorea</name>
    <dbReference type="NCBI Taxonomy" id="1217970"/>
    <lineage>
        <taxon>Bacteria</taxon>
        <taxon>Pseudomonadati</taxon>
        <taxon>Pseudomonadota</taxon>
        <taxon>Alphaproteobacteria</taxon>
        <taxon>Rhodobacterales</taxon>
        <taxon>Paracoccaceae</taxon>
        <taxon>Vannielia</taxon>
    </lineage>
</organism>
<dbReference type="PIRSF" id="PIRSF010372">
    <property type="entry name" value="PaiB"/>
    <property type="match status" value="1"/>
</dbReference>